<dbReference type="HOGENOM" id="CLU_1176066_0_0_1"/>
<evidence type="ECO:0000313" key="3">
    <source>
        <dbReference type="Proteomes" id="UP000018087"/>
    </source>
</evidence>
<feature type="compositionally biased region" description="Basic and acidic residues" evidence="1">
    <location>
        <begin position="190"/>
        <end position="219"/>
    </location>
</feature>
<organism evidence="2 3">
    <name type="scientific">Sporothrix schenckii (strain ATCC 58251 / de Perez 2211183)</name>
    <name type="common">Rose-picker's disease fungus</name>
    <dbReference type="NCBI Taxonomy" id="1391915"/>
    <lineage>
        <taxon>Eukaryota</taxon>
        <taxon>Fungi</taxon>
        <taxon>Dikarya</taxon>
        <taxon>Ascomycota</taxon>
        <taxon>Pezizomycotina</taxon>
        <taxon>Sordariomycetes</taxon>
        <taxon>Sordariomycetidae</taxon>
        <taxon>Ophiostomatales</taxon>
        <taxon>Ophiostomataceae</taxon>
        <taxon>Sporothrix</taxon>
    </lineage>
</organism>
<feature type="compositionally biased region" description="Low complexity" evidence="1">
    <location>
        <begin position="11"/>
        <end position="84"/>
    </location>
</feature>
<feature type="compositionally biased region" description="Polar residues" evidence="1">
    <location>
        <begin position="140"/>
        <end position="155"/>
    </location>
</feature>
<protein>
    <submittedName>
        <fullName evidence="2">Uncharacterized protein</fullName>
    </submittedName>
</protein>
<dbReference type="AlphaFoldDB" id="U7Q2B6"/>
<gene>
    <name evidence="2" type="ORF">HMPREF1624_00324</name>
</gene>
<dbReference type="Proteomes" id="UP000018087">
    <property type="component" value="Unassembled WGS sequence"/>
</dbReference>
<keyword evidence="3" id="KW-1185">Reference proteome</keyword>
<sequence length="236" mass="26218">MGIETPPMFTQQHHQQQFQQPGPQYSQQHRQQSEQQNSTVAQQHQQHRAPQQPQHLQNLQHQQQQQHQRRQLQQQPPFQVPVPVAKRKSSSASSENVPKRQAVSPTDINGPSRARSIQPRPPPANGASSERQTPGAIAPPTQTLRQPATMNNYGQPVNFPPQIRSARIHSPAVEVTAEASPIPPSGYLKPAEDRKLAPLKHETSPTGLKSDDALPDRPKTPPPEQDSQDAENLGSH</sequence>
<name>U7Q2B6_SPOS1</name>
<dbReference type="EMBL" id="KI440842">
    <property type="protein sequence ID" value="ERT02029.1"/>
    <property type="molecule type" value="Genomic_DNA"/>
</dbReference>
<reference evidence="3" key="1">
    <citation type="journal article" date="2014" name="Genome Announc.">
        <title>Genome sequence of the pathogenic fungus Sporothrix schenckii (ATCC 58251).</title>
        <authorList>
            <person name="Cuomo C.A."/>
            <person name="Rodriguez-Del Valle N."/>
            <person name="Perez-Sanchez L."/>
            <person name="Abouelleil A."/>
            <person name="Goldberg J."/>
            <person name="Young S."/>
            <person name="Zeng Q."/>
            <person name="Birren B.W."/>
        </authorList>
    </citation>
    <scope>NUCLEOTIDE SEQUENCE [LARGE SCALE GENOMIC DNA]</scope>
    <source>
        <strain evidence="3">ATCC 58251 / de Perez 2211183</strain>
    </source>
</reference>
<evidence type="ECO:0000256" key="1">
    <source>
        <dbReference type="SAM" id="MobiDB-lite"/>
    </source>
</evidence>
<feature type="region of interest" description="Disordered" evidence="1">
    <location>
        <begin position="1"/>
        <end position="236"/>
    </location>
</feature>
<evidence type="ECO:0000313" key="2">
    <source>
        <dbReference type="EMBL" id="ERT02029.1"/>
    </source>
</evidence>
<accession>U7Q2B6</accession>
<proteinExistence type="predicted"/>